<dbReference type="VEuPathDB" id="FungiDB:FOZG_06560"/>
<dbReference type="VEuPathDB" id="FungiDB:FOC4_g10012057"/>
<dbReference type="GO" id="GO:0016020">
    <property type="term" value="C:membrane"/>
    <property type="evidence" value="ECO:0007669"/>
    <property type="project" value="TreeGrafter"/>
</dbReference>
<dbReference type="EMBL" id="MRCX01000037">
    <property type="protein sequence ID" value="RKK78695.1"/>
    <property type="molecule type" value="Genomic_DNA"/>
</dbReference>
<dbReference type="GO" id="GO:0047372">
    <property type="term" value="F:monoacylglycerol lipase activity"/>
    <property type="evidence" value="ECO:0007669"/>
    <property type="project" value="TreeGrafter"/>
</dbReference>
<dbReference type="VEuPathDB" id="FungiDB:FOMG_12618"/>
<dbReference type="InterPro" id="IPR000073">
    <property type="entry name" value="AB_hydrolase_1"/>
</dbReference>
<gene>
    <name evidence="2" type="ORF">BFJ69_g5447</name>
</gene>
<proteinExistence type="predicted"/>
<accession>A0A420NEI4</accession>
<dbReference type="VEuPathDB" id="FungiDB:FOXG_08657"/>
<dbReference type="AlphaFoldDB" id="A0A420NEI4"/>
<comment type="caution">
    <text evidence="2">The sequence shown here is derived from an EMBL/GenBank/DDBJ whole genome shotgun (WGS) entry which is preliminary data.</text>
</comment>
<dbReference type="Gene3D" id="3.40.50.1820">
    <property type="entry name" value="alpha/beta hydrolase"/>
    <property type="match status" value="1"/>
</dbReference>
<evidence type="ECO:0000313" key="3">
    <source>
        <dbReference type="Proteomes" id="UP000285084"/>
    </source>
</evidence>
<protein>
    <recommendedName>
        <fullName evidence="1">AB hydrolase-1 domain-containing protein</fullName>
    </recommendedName>
</protein>
<dbReference type="InterPro" id="IPR029058">
    <property type="entry name" value="AB_hydrolase_fold"/>
</dbReference>
<evidence type="ECO:0000259" key="1">
    <source>
        <dbReference type="Pfam" id="PF00561"/>
    </source>
</evidence>
<organism evidence="2 3">
    <name type="scientific">Fusarium oxysporum</name>
    <name type="common">Fusarium vascular wilt</name>
    <dbReference type="NCBI Taxonomy" id="5507"/>
    <lineage>
        <taxon>Eukaryota</taxon>
        <taxon>Fungi</taxon>
        <taxon>Dikarya</taxon>
        <taxon>Ascomycota</taxon>
        <taxon>Pezizomycotina</taxon>
        <taxon>Sordariomycetes</taxon>
        <taxon>Hypocreomycetidae</taxon>
        <taxon>Hypocreales</taxon>
        <taxon>Nectriaceae</taxon>
        <taxon>Fusarium</taxon>
        <taxon>Fusarium oxysporum species complex</taxon>
    </lineage>
</organism>
<dbReference type="Pfam" id="PF00561">
    <property type="entry name" value="Abhydrolase_1"/>
    <property type="match status" value="1"/>
</dbReference>
<sequence>MAAKSTIKVPHLGGIDAGYRVSGSGIDSSKPTLVLVNSMCTASSLFEAQFSAQELTDKVNLLAIEPLGHGATSSKSGHFTYWDSAIMNLQVMEALGVDKAFALGTSAGGWIVVRMALLAPEKILGVLPLGTSMDYESAESREKGCWDPKTQLGPFYENWHSTTPTPDFVVDDVWRGLVSSVGFGSNPSPETLAFWDETLKQVYRGDEGRKKLRIAVVNLFERDGLLLRLRDVKCPVYWLQGTADPVFGTTVPAEHIKLFTSSPEATLEFVEGGGHYLSATNPKEINEAILKMVNKYA</sequence>
<dbReference type="GO" id="GO:0046464">
    <property type="term" value="P:acylglycerol catabolic process"/>
    <property type="evidence" value="ECO:0007669"/>
    <property type="project" value="TreeGrafter"/>
</dbReference>
<dbReference type="Proteomes" id="UP000285084">
    <property type="component" value="Unassembled WGS sequence"/>
</dbReference>
<reference evidence="2 3" key="1">
    <citation type="journal article" date="2018" name="Sci. Rep.">
        <title>Characterisation of pathogen-specific regions and novel effector candidates in Fusarium oxysporum f. sp. cepae.</title>
        <authorList>
            <person name="Armitage A.D."/>
            <person name="Taylor A."/>
            <person name="Sobczyk M.K."/>
            <person name="Baxter L."/>
            <person name="Greenfield B.P."/>
            <person name="Bates H.J."/>
            <person name="Wilson F."/>
            <person name="Jackson A.C."/>
            <person name="Ott S."/>
            <person name="Harrison R.J."/>
            <person name="Clarkson J.P."/>
        </authorList>
    </citation>
    <scope>NUCLEOTIDE SEQUENCE [LARGE SCALE GENOMIC DNA]</scope>
    <source>
        <strain evidence="2 3">Fo_A13</strain>
    </source>
</reference>
<dbReference type="VEuPathDB" id="FungiDB:FOC1_g10009201"/>
<dbReference type="SUPFAM" id="SSF53474">
    <property type="entry name" value="alpha/beta-Hydrolases"/>
    <property type="match status" value="1"/>
</dbReference>
<feature type="domain" description="AB hydrolase-1" evidence="1">
    <location>
        <begin position="31"/>
        <end position="281"/>
    </location>
</feature>
<dbReference type="PANTHER" id="PTHR43798:SF33">
    <property type="entry name" value="HYDROLASE, PUTATIVE (AFU_ORTHOLOGUE AFUA_2G14860)-RELATED"/>
    <property type="match status" value="1"/>
</dbReference>
<dbReference type="PANTHER" id="PTHR43798">
    <property type="entry name" value="MONOACYLGLYCEROL LIPASE"/>
    <property type="match status" value="1"/>
</dbReference>
<evidence type="ECO:0000313" key="2">
    <source>
        <dbReference type="EMBL" id="RKK78695.1"/>
    </source>
</evidence>
<dbReference type="InterPro" id="IPR050266">
    <property type="entry name" value="AB_hydrolase_sf"/>
</dbReference>
<name>A0A420NEI4_FUSOX</name>
<dbReference type="VEuPathDB" id="FungiDB:HZS61_013034"/>
<dbReference type="VEuPathDB" id="FungiDB:FOIG_07983"/>